<gene>
    <name evidence="2" type="ORF">Sjap_000132</name>
</gene>
<feature type="region of interest" description="Disordered" evidence="1">
    <location>
        <begin position="1"/>
        <end position="54"/>
    </location>
</feature>
<organism evidence="2 3">
    <name type="scientific">Stephania japonica</name>
    <dbReference type="NCBI Taxonomy" id="461633"/>
    <lineage>
        <taxon>Eukaryota</taxon>
        <taxon>Viridiplantae</taxon>
        <taxon>Streptophyta</taxon>
        <taxon>Embryophyta</taxon>
        <taxon>Tracheophyta</taxon>
        <taxon>Spermatophyta</taxon>
        <taxon>Magnoliopsida</taxon>
        <taxon>Ranunculales</taxon>
        <taxon>Menispermaceae</taxon>
        <taxon>Menispermoideae</taxon>
        <taxon>Cissampelideae</taxon>
        <taxon>Stephania</taxon>
    </lineage>
</organism>
<dbReference type="EMBL" id="JBBNAE010000001">
    <property type="protein sequence ID" value="KAK9152652.1"/>
    <property type="molecule type" value="Genomic_DNA"/>
</dbReference>
<dbReference type="AlphaFoldDB" id="A0AAP0KHH7"/>
<reference evidence="2 3" key="1">
    <citation type="submission" date="2024-01" db="EMBL/GenBank/DDBJ databases">
        <title>Genome assemblies of Stephania.</title>
        <authorList>
            <person name="Yang L."/>
        </authorList>
    </citation>
    <scope>NUCLEOTIDE SEQUENCE [LARGE SCALE GENOMIC DNA]</scope>
    <source>
        <strain evidence="2">QJT</strain>
        <tissue evidence="2">Leaf</tissue>
    </source>
</reference>
<dbReference type="Proteomes" id="UP001417504">
    <property type="component" value="Unassembled WGS sequence"/>
</dbReference>
<evidence type="ECO:0000313" key="2">
    <source>
        <dbReference type="EMBL" id="KAK9152652.1"/>
    </source>
</evidence>
<accession>A0AAP0KHH7</accession>
<feature type="compositionally biased region" description="Basic and acidic residues" evidence="1">
    <location>
        <begin position="34"/>
        <end position="54"/>
    </location>
</feature>
<keyword evidence="3" id="KW-1185">Reference proteome</keyword>
<proteinExistence type="predicted"/>
<protein>
    <submittedName>
        <fullName evidence="2">Uncharacterized protein</fullName>
    </submittedName>
</protein>
<sequence length="90" mass="9915">MSGIRSSKAHPGAMVSANDKNMDQTSAWPWRLSSSRDRDRAETSKGKELMLDRAETSKGNELMLAQIQGTDAFKSNDNILYSSNGEFACN</sequence>
<evidence type="ECO:0000256" key="1">
    <source>
        <dbReference type="SAM" id="MobiDB-lite"/>
    </source>
</evidence>
<name>A0AAP0KHH7_9MAGN</name>
<comment type="caution">
    <text evidence="2">The sequence shown here is derived from an EMBL/GenBank/DDBJ whole genome shotgun (WGS) entry which is preliminary data.</text>
</comment>
<evidence type="ECO:0000313" key="3">
    <source>
        <dbReference type="Proteomes" id="UP001417504"/>
    </source>
</evidence>